<keyword evidence="2" id="KW-1185">Reference proteome</keyword>
<dbReference type="InterPro" id="IPR025659">
    <property type="entry name" value="Tubby-like_C"/>
</dbReference>
<name>A0A1I8H612_9PLAT</name>
<dbReference type="OrthoDB" id="8775810at2759"/>
<evidence type="ECO:0000313" key="2">
    <source>
        <dbReference type="Proteomes" id="UP000095280"/>
    </source>
</evidence>
<dbReference type="PRINTS" id="PR01573">
    <property type="entry name" value="SUPERTUBBY"/>
</dbReference>
<protein>
    <submittedName>
        <fullName evidence="3">Tub domain-containing protein</fullName>
    </submittedName>
</protein>
<dbReference type="Gene3D" id="2.130.10.10">
    <property type="entry name" value="YVTN repeat-like/Quinoprotein amine dehydrogenase"/>
    <property type="match status" value="1"/>
</dbReference>
<dbReference type="STRING" id="282301.A0A1I8H612"/>
<dbReference type="InterPro" id="IPR015943">
    <property type="entry name" value="WD40/YVTN_repeat-like_dom_sf"/>
</dbReference>
<dbReference type="Proteomes" id="UP000095280">
    <property type="component" value="Unplaced"/>
</dbReference>
<dbReference type="PANTHER" id="PTHR16517:SF2">
    <property type="entry name" value="TUBBY-RELATED PROTEIN 4"/>
    <property type="match status" value="1"/>
</dbReference>
<evidence type="ECO:0000256" key="1">
    <source>
        <dbReference type="ARBA" id="ARBA00007129"/>
    </source>
</evidence>
<accession>A0A1I8H612</accession>
<reference evidence="3" key="1">
    <citation type="submission" date="2016-11" db="UniProtKB">
        <authorList>
            <consortium name="WormBaseParasite"/>
        </authorList>
    </citation>
    <scope>IDENTIFICATION</scope>
</reference>
<dbReference type="WBParaSite" id="maker-uti_cns_0004436-snap-gene-0.7-mRNA-1">
    <property type="protein sequence ID" value="maker-uti_cns_0004436-snap-gene-0.7-mRNA-1"/>
    <property type="gene ID" value="maker-uti_cns_0004436-snap-gene-0.7"/>
</dbReference>
<dbReference type="InterPro" id="IPR000007">
    <property type="entry name" value="Tubby_C"/>
</dbReference>
<comment type="similarity">
    <text evidence="1">Belongs to the TUB family.</text>
</comment>
<dbReference type="PANTHER" id="PTHR16517">
    <property type="entry name" value="TUBBY-RELATED"/>
    <property type="match status" value="1"/>
</dbReference>
<dbReference type="SUPFAM" id="SSF50978">
    <property type="entry name" value="WD40 repeat-like"/>
    <property type="match status" value="1"/>
</dbReference>
<dbReference type="SUPFAM" id="SSF54518">
    <property type="entry name" value="Tubby C-terminal domain-like"/>
    <property type="match status" value="1"/>
</dbReference>
<evidence type="ECO:0000313" key="3">
    <source>
        <dbReference type="WBParaSite" id="maker-uti_cns_0004436-snap-gene-0.7-mRNA-1"/>
    </source>
</evidence>
<organism evidence="2 3">
    <name type="scientific">Macrostomum lignano</name>
    <dbReference type="NCBI Taxonomy" id="282301"/>
    <lineage>
        <taxon>Eukaryota</taxon>
        <taxon>Metazoa</taxon>
        <taxon>Spiralia</taxon>
        <taxon>Lophotrochozoa</taxon>
        <taxon>Platyhelminthes</taxon>
        <taxon>Rhabditophora</taxon>
        <taxon>Macrostomorpha</taxon>
        <taxon>Macrostomida</taxon>
        <taxon>Macrostomidae</taxon>
        <taxon>Macrostomum</taxon>
    </lineage>
</organism>
<dbReference type="InterPro" id="IPR036322">
    <property type="entry name" value="WD40_repeat_dom_sf"/>
</dbReference>
<dbReference type="Gene3D" id="3.20.90.10">
    <property type="entry name" value="Tubby Protein, Chain A"/>
    <property type="match status" value="1"/>
</dbReference>
<dbReference type="Pfam" id="PF01167">
    <property type="entry name" value="Tub"/>
    <property type="match status" value="1"/>
</dbReference>
<sequence length="916" mass="99166">MHLLEETARLHQSDSELLDLSWMPHWDLDRPEDGWLACGNANGVVSVTKTCAKEMWPLDCEANERLNFNLYDYGREPSPDSGICVVEWNEVQRRLVTGCSAGVMHVWLNSEDGQRWSLELINDRPSASVCFRWSRSGSNFLMGSLDGLLLCGNFSDHQLWSFLVELGDAEPNPPRITAVCWSPGDCSVFVGTAAGEIMAYNSAGQHPMLHRIPCGGAVTGLEWNCPKFQLHLQGGNPANTVARAATAAMAGHRQSRPPVVAEEDRHADCRGFILAVALSDGRIRLYDGGPMSDSTDPVVCILTGLVGVRIQWSCSGEWLAAAGWSYYDPTSRLKVLVFDRAGRQLAERYCQAPGFSPNFRPPYPQFGLAWAHSDRRLFVSAGRRLYTIRVSAQVAPLTDLCARACPRQFAALNAPAPLRRLVESAWLHTLRGVLPPLSVDGLREFCSRPAPTRLHCTLSRCGRPQDEAGLRYVLQLEYLGGLVRLLVARRCGKLRPDFLILDPEFADDYLDFPDVDCDCDTGRELLEQQQQASNDSNVNNEIVEAFEEEEDDGPVDIGCASPKSRRRRRCQQLSTPSSLLSSSAVAAGKAHRQSQQQQPPPGPGLLRVSANLWGTRFGFVGLRSCLPRDAGSVDYRTSFLHMEPRRLTLRLVELGSSPAAAASFASASATAANPSAASAASDIGPSLPQVNPRRHGRVFSDNSPPLTSRGCGGNGGSLSDLRHIDSEDETDEQSMPAALAAKATISPAVAVLASSAGGPSMMRQSAPSTPSGTSAVVSAAATAAAQPPTSSIPSSRPAASATTATRRLRQRRIGDSSGQLANCNAGAASAAPPGPRVFVMTNKEPNWNEANHVYQLDFHGRVSLQSAKNFQLELDGQQVLQFGKTSDSRFSLDFQAPFSPVQAFGLALANLTQRLK</sequence>
<dbReference type="AlphaFoldDB" id="A0A1I8H612"/>
<proteinExistence type="inferred from homology"/>